<sequence length="113" mass="12114">MDGSRSTLSPRGLSATLILSLATFALPAAASAHDAPSGWTYPYACCSNKDCRQVPASLISERPEGYVIKTTGEVVAYSDRRVRTSPDGVYHWCSVAGIDTSRTICLFVPPKAF</sequence>
<accession>A0A9X3B9P9</accession>
<keyword evidence="3" id="KW-1185">Reference proteome</keyword>
<evidence type="ECO:0000256" key="1">
    <source>
        <dbReference type="SAM" id="SignalP"/>
    </source>
</evidence>
<reference evidence="2" key="1">
    <citation type="submission" date="2022-08" db="EMBL/GenBank/DDBJ databases">
        <title>Chelativorans sichuanense sp. nov., a paraffin oil-degrading bacterium isolated from a mixture of oil-based drill cuttings and paddy soil.</title>
        <authorList>
            <person name="Yu J."/>
            <person name="Liu H."/>
            <person name="Chen Q."/>
        </authorList>
    </citation>
    <scope>NUCLEOTIDE SEQUENCE</scope>
    <source>
        <strain evidence="2">SCAU 2101</strain>
    </source>
</reference>
<keyword evidence="1" id="KW-0732">Signal</keyword>
<evidence type="ECO:0008006" key="4">
    <source>
        <dbReference type="Google" id="ProtNLM"/>
    </source>
</evidence>
<protein>
    <recommendedName>
        <fullName evidence="4">Secreted protein</fullName>
    </recommendedName>
</protein>
<comment type="caution">
    <text evidence="2">The sequence shown here is derived from an EMBL/GenBank/DDBJ whole genome shotgun (WGS) entry which is preliminary data.</text>
</comment>
<feature type="chain" id="PRO_5040859645" description="Secreted protein" evidence="1">
    <location>
        <begin position="35"/>
        <end position="113"/>
    </location>
</feature>
<gene>
    <name evidence="2" type="ORF">NYR54_10625</name>
</gene>
<evidence type="ECO:0000313" key="2">
    <source>
        <dbReference type="EMBL" id="MCT8990741.1"/>
    </source>
</evidence>
<dbReference type="RefSeq" id="WP_261515619.1">
    <property type="nucleotide sequence ID" value="NZ_JAODNV010000010.1"/>
</dbReference>
<dbReference type="AlphaFoldDB" id="A0A9X3B9P9"/>
<proteinExistence type="predicted"/>
<dbReference type="Proteomes" id="UP001149009">
    <property type="component" value="Unassembled WGS sequence"/>
</dbReference>
<dbReference type="EMBL" id="JAODNV010000010">
    <property type="protein sequence ID" value="MCT8990741.1"/>
    <property type="molecule type" value="Genomic_DNA"/>
</dbReference>
<feature type="signal peptide" evidence="1">
    <location>
        <begin position="1"/>
        <end position="34"/>
    </location>
</feature>
<evidence type="ECO:0000313" key="3">
    <source>
        <dbReference type="Proteomes" id="UP001149009"/>
    </source>
</evidence>
<name>A0A9X3B9P9_9HYPH</name>
<organism evidence="2 3">
    <name type="scientific">Chelativorans petroleitrophicus</name>
    <dbReference type="NCBI Taxonomy" id="2975484"/>
    <lineage>
        <taxon>Bacteria</taxon>
        <taxon>Pseudomonadati</taxon>
        <taxon>Pseudomonadota</taxon>
        <taxon>Alphaproteobacteria</taxon>
        <taxon>Hyphomicrobiales</taxon>
        <taxon>Phyllobacteriaceae</taxon>
        <taxon>Chelativorans</taxon>
    </lineage>
</organism>